<comment type="caution">
    <text evidence="2">The sequence shown here is derived from an EMBL/GenBank/DDBJ whole genome shotgun (WGS) entry which is preliminary data.</text>
</comment>
<evidence type="ECO:0000256" key="1">
    <source>
        <dbReference type="SAM" id="MobiDB-lite"/>
    </source>
</evidence>
<proteinExistence type="predicted"/>
<organism evidence="2 3">
    <name type="scientific">Purpureocillium lilacinum</name>
    <name type="common">Paecilomyces lilacinus</name>
    <dbReference type="NCBI Taxonomy" id="33203"/>
    <lineage>
        <taxon>Eukaryota</taxon>
        <taxon>Fungi</taxon>
        <taxon>Dikarya</taxon>
        <taxon>Ascomycota</taxon>
        <taxon>Pezizomycotina</taxon>
        <taxon>Sordariomycetes</taxon>
        <taxon>Hypocreomycetidae</taxon>
        <taxon>Hypocreales</taxon>
        <taxon>Ophiocordycipitaceae</taxon>
        <taxon>Purpureocillium</taxon>
    </lineage>
</organism>
<dbReference type="Proteomes" id="UP000245956">
    <property type="component" value="Unassembled WGS sequence"/>
</dbReference>
<dbReference type="EMBL" id="LCWV01000003">
    <property type="protein sequence ID" value="PWI74941.1"/>
    <property type="molecule type" value="Genomic_DNA"/>
</dbReference>
<protein>
    <submittedName>
        <fullName evidence="2">Uncharacterized protein</fullName>
    </submittedName>
</protein>
<accession>A0A2U3EKB3</accession>
<gene>
    <name evidence="2" type="ORF">PCL_08255</name>
</gene>
<sequence>MEKAEHAVPVNGVAVTRHTAWVRHKQGNCHCILDRKHETEPLEIRTIKLGQSSPVWMQSWVVPWAVAVVQEQERKEGVCRKRIHHQPGSLKGGPGGDGSTAEALTACPATGEQTFAVSLALDCQLLEGGTRAPVSSRSFHRGNEVASRPETTRSGSRDATLVDTTGREKKARAGRLVGLARRVVFPCFLSSQGERTLTQPSIPAADRVNAPTEVDRRMAGESSRFFEPRTLGPLLDWANEVVPAKVTQWRSITAGAARHVSGTWVATGVAFPVPMVGSFGWLDDAHGKSTWVAEGKSVARDYRYEVSIITLSFAVLWPECARWRVDAMRNACYVKFASFSRLARHGCRGPKAVRAANEALETTFRSSCQGAARVLDETVDLALMRLTRATVRLAHVFRLLSGTSRIGHRLIVIEGSLGRRRILGQTPLGSALKPAPARNAGESGLRKVDPPQFRCRRNSMRVIRVPAAASVSRIPFCILLGHRAAVRMAAAGTKPEEARC</sequence>
<reference evidence="2 3" key="1">
    <citation type="journal article" date="2016" name="Front. Microbiol.">
        <title>Genome and transcriptome sequences reveal the specific parasitism of the nematophagous Purpureocillium lilacinum 36-1.</title>
        <authorList>
            <person name="Xie J."/>
            <person name="Li S."/>
            <person name="Mo C."/>
            <person name="Xiao X."/>
            <person name="Peng D."/>
            <person name="Wang G."/>
            <person name="Xiao Y."/>
        </authorList>
    </citation>
    <scope>NUCLEOTIDE SEQUENCE [LARGE SCALE GENOMIC DNA]</scope>
    <source>
        <strain evidence="2 3">36-1</strain>
    </source>
</reference>
<evidence type="ECO:0000313" key="2">
    <source>
        <dbReference type="EMBL" id="PWI74941.1"/>
    </source>
</evidence>
<dbReference type="AlphaFoldDB" id="A0A2U3EKB3"/>
<evidence type="ECO:0000313" key="3">
    <source>
        <dbReference type="Proteomes" id="UP000245956"/>
    </source>
</evidence>
<feature type="region of interest" description="Disordered" evidence="1">
    <location>
        <begin position="133"/>
        <end position="167"/>
    </location>
</feature>
<name>A0A2U3EKB3_PURLI</name>